<dbReference type="FunFam" id="3.50.80.10:FF:000001">
    <property type="entry name" value="D-aminoacyl-tRNA deacylase"/>
    <property type="match status" value="1"/>
</dbReference>
<dbReference type="NCBIfam" id="TIGR00256">
    <property type="entry name" value="D-aminoacyl-tRNA deacylase"/>
    <property type="match status" value="1"/>
</dbReference>
<reference evidence="6 7" key="1">
    <citation type="submission" date="2019-05" db="EMBL/GenBank/DDBJ databases">
        <title>The compact genome of Giardia muris reveals important steps in the evolution of intestinal protozoan parasites.</title>
        <authorList>
            <person name="Xu F."/>
            <person name="Jimenez-Gonzalez A."/>
            <person name="Einarsson E."/>
            <person name="Astvaldsson A."/>
            <person name="Peirasmaki D."/>
            <person name="Eckmann L."/>
            <person name="Andersson J.O."/>
            <person name="Svard S.G."/>
            <person name="Jerlstrom-Hultqvist J."/>
        </authorList>
    </citation>
    <scope>NUCLEOTIDE SEQUENCE [LARGE SCALE GENOMIC DNA]</scope>
    <source>
        <strain evidence="6 7">Roberts-Thomson</strain>
    </source>
</reference>
<dbReference type="OrthoDB" id="275783at2759"/>
<proteinExistence type="inferred from homology"/>
<dbReference type="PANTHER" id="PTHR10472">
    <property type="entry name" value="D-TYROSYL-TRNA TYR DEACYLASE"/>
    <property type="match status" value="1"/>
</dbReference>
<evidence type="ECO:0000256" key="5">
    <source>
        <dbReference type="RuleBase" id="RU003470"/>
    </source>
</evidence>
<dbReference type="AlphaFoldDB" id="A0A4Z1SXM2"/>
<name>A0A4Z1SXM2_GIAMU</name>
<dbReference type="PANTHER" id="PTHR10472:SF5">
    <property type="entry name" value="D-AMINOACYL-TRNA DEACYLASE 1"/>
    <property type="match status" value="1"/>
</dbReference>
<keyword evidence="5" id="KW-0963">Cytoplasm</keyword>
<accession>A0A4Z1SXM2</accession>
<comment type="catalytic activity">
    <reaction evidence="4">
        <text>a D-aminoacyl-tRNA + H2O = a tRNA + a D-alpha-amino acid + H(+)</text>
        <dbReference type="Rhea" id="RHEA:13953"/>
        <dbReference type="Rhea" id="RHEA-COMP:10123"/>
        <dbReference type="Rhea" id="RHEA-COMP:10124"/>
        <dbReference type="ChEBI" id="CHEBI:15377"/>
        <dbReference type="ChEBI" id="CHEBI:15378"/>
        <dbReference type="ChEBI" id="CHEBI:59871"/>
        <dbReference type="ChEBI" id="CHEBI:78442"/>
        <dbReference type="ChEBI" id="CHEBI:79333"/>
        <dbReference type="EC" id="3.1.1.96"/>
    </reaction>
</comment>
<evidence type="ECO:0000313" key="6">
    <source>
        <dbReference type="EMBL" id="TNJ30446.1"/>
    </source>
</evidence>
<dbReference type="GO" id="GO:0051500">
    <property type="term" value="F:D-tyrosyl-tRNA(Tyr) deacylase activity"/>
    <property type="evidence" value="ECO:0007669"/>
    <property type="project" value="TreeGrafter"/>
</dbReference>
<dbReference type="Gene3D" id="3.50.80.10">
    <property type="entry name" value="D-tyrosyl-tRNA(Tyr) deacylase"/>
    <property type="match status" value="1"/>
</dbReference>
<comment type="caution">
    <text evidence="6">The sequence shown here is derived from an EMBL/GenBank/DDBJ whole genome shotgun (WGS) entry which is preliminary data.</text>
</comment>
<comment type="catalytic activity">
    <reaction evidence="3">
        <text>glycyl-tRNA(Ala) + H2O = tRNA(Ala) + glycine + H(+)</text>
        <dbReference type="Rhea" id="RHEA:53744"/>
        <dbReference type="Rhea" id="RHEA-COMP:9657"/>
        <dbReference type="Rhea" id="RHEA-COMP:13640"/>
        <dbReference type="ChEBI" id="CHEBI:15377"/>
        <dbReference type="ChEBI" id="CHEBI:15378"/>
        <dbReference type="ChEBI" id="CHEBI:57305"/>
        <dbReference type="ChEBI" id="CHEBI:78442"/>
        <dbReference type="ChEBI" id="CHEBI:78522"/>
        <dbReference type="EC" id="3.1.1.96"/>
    </reaction>
</comment>
<keyword evidence="7" id="KW-1185">Reference proteome</keyword>
<evidence type="ECO:0000256" key="1">
    <source>
        <dbReference type="ARBA" id="ARBA00009673"/>
    </source>
</evidence>
<dbReference type="GO" id="GO:0106026">
    <property type="term" value="F:Gly-tRNA(Ala) deacylase activity"/>
    <property type="evidence" value="ECO:0007669"/>
    <property type="project" value="RHEA"/>
</dbReference>
<comment type="subcellular location">
    <subcellularLocation>
        <location evidence="5">Cytoplasm</location>
    </subcellularLocation>
</comment>
<organism evidence="6 7">
    <name type="scientific">Giardia muris</name>
    <dbReference type="NCBI Taxonomy" id="5742"/>
    <lineage>
        <taxon>Eukaryota</taxon>
        <taxon>Metamonada</taxon>
        <taxon>Diplomonadida</taxon>
        <taxon>Hexamitidae</taxon>
        <taxon>Giardiinae</taxon>
        <taxon>Giardia</taxon>
    </lineage>
</organism>
<dbReference type="EC" id="3.1.1.96" evidence="2 5"/>
<dbReference type="SUPFAM" id="SSF69500">
    <property type="entry name" value="DTD-like"/>
    <property type="match status" value="1"/>
</dbReference>
<evidence type="ECO:0000256" key="2">
    <source>
        <dbReference type="ARBA" id="ARBA00013056"/>
    </source>
</evidence>
<dbReference type="InterPro" id="IPR023509">
    <property type="entry name" value="DTD-like_sf"/>
</dbReference>
<dbReference type="EMBL" id="VDLU01000001">
    <property type="protein sequence ID" value="TNJ30446.1"/>
    <property type="molecule type" value="Genomic_DNA"/>
</dbReference>
<dbReference type="Pfam" id="PF02580">
    <property type="entry name" value="Tyr_Deacylase"/>
    <property type="match status" value="1"/>
</dbReference>
<keyword evidence="5" id="KW-0694">RNA-binding</keyword>
<evidence type="ECO:0000256" key="4">
    <source>
        <dbReference type="ARBA" id="ARBA00048018"/>
    </source>
</evidence>
<dbReference type="InterPro" id="IPR003732">
    <property type="entry name" value="Daa-tRNA_deacyls_DTD"/>
</dbReference>
<protein>
    <recommendedName>
        <fullName evidence="2 5">D-aminoacyl-tRNA deacylase</fullName>
        <ecNumber evidence="2 5">3.1.1.96</ecNumber>
    </recommendedName>
</protein>
<evidence type="ECO:0000256" key="3">
    <source>
        <dbReference type="ARBA" id="ARBA00047676"/>
    </source>
</evidence>
<comment type="similarity">
    <text evidence="1 5">Belongs to the DTD family.</text>
</comment>
<dbReference type="Proteomes" id="UP000315496">
    <property type="component" value="Chromosome 1"/>
</dbReference>
<gene>
    <name evidence="6" type="ORF">GMRT_10933</name>
</gene>
<dbReference type="VEuPathDB" id="GiardiaDB:GMRT_10933"/>
<keyword evidence="5" id="KW-0820">tRNA-binding</keyword>
<evidence type="ECO:0000313" key="7">
    <source>
        <dbReference type="Proteomes" id="UP000315496"/>
    </source>
</evidence>
<sequence length="185" mass="20495">MKLLVQRVTRGSVTLNKGTPEEEVIGSIGKGYVILLGISRNDYPEDVDYLVGRLCTMRMLPNAEGKEWALSLQDAQADVLIVSQFTLYGYLNGSKPDFHEAMGSGAEDLYNRFVTLTRQKLGDTHVQTGKFGTYMSVLIENDGPATLIIDSRISKYVEGADGMSRIGGSKTFRKYQKEDNTPESK</sequence>
<keyword evidence="5" id="KW-0378">Hydrolase</keyword>
<dbReference type="GO" id="GO:0000049">
    <property type="term" value="F:tRNA binding"/>
    <property type="evidence" value="ECO:0007669"/>
    <property type="project" value="UniProtKB-KW"/>
</dbReference>
<dbReference type="GO" id="GO:0005737">
    <property type="term" value="C:cytoplasm"/>
    <property type="evidence" value="ECO:0007669"/>
    <property type="project" value="UniProtKB-SubCell"/>
</dbReference>